<dbReference type="AlphaFoldDB" id="A0A7W5GC84"/>
<sequence>MIDSPNRMITLLCSGNSMGVYIPAIQIQYQCRRQGVPVEVCVLENVYLDQVRSKIPATRSAFHNHFQLAKKSAQFARDISSALDSMKTERLLNAWKQERRIRFVAFTGFWIPLLEAYREMMDPTPLDVELLRMDAGDSVSYDLYGERCNAFKNVRFFSAEHNCILREFPITDLPPVPFKQRETGIVVHGGGWGIGNYREAMTQLAASRDRVAVLAFSPEEINPHKKITHYMHDPQWQPWLTNEDGQHSFPPLAVVEPGEDLSYYNRNHYPPLFDVIRNAKAIVSKPGGYSLFESFAAATPIVFLEPFAKHEAVNASFWIGQGFGIWFERWAEDNFSDRSLEPLYRNLLFAKEIEFPGGRYYATENYGKV</sequence>
<name>A0A7W5GC84_9BACL</name>
<gene>
    <name evidence="1" type="ORF">FHS16_004284</name>
</gene>
<dbReference type="Gene3D" id="3.40.50.2000">
    <property type="entry name" value="Glycogen Phosphorylase B"/>
    <property type="match status" value="1"/>
</dbReference>
<reference evidence="1 2" key="1">
    <citation type="submission" date="2020-08" db="EMBL/GenBank/DDBJ databases">
        <title>Genomic Encyclopedia of Type Strains, Phase III (KMG-III): the genomes of soil and plant-associated and newly described type strains.</title>
        <authorList>
            <person name="Whitman W."/>
        </authorList>
    </citation>
    <scope>NUCLEOTIDE SEQUENCE [LARGE SCALE GENOMIC DNA]</scope>
    <source>
        <strain evidence="1 2">CECT 8234</strain>
    </source>
</reference>
<dbReference type="EMBL" id="JACHXW010000014">
    <property type="protein sequence ID" value="MBB3154208.1"/>
    <property type="molecule type" value="Genomic_DNA"/>
</dbReference>
<proteinExistence type="predicted"/>
<evidence type="ECO:0000313" key="1">
    <source>
        <dbReference type="EMBL" id="MBB3154208.1"/>
    </source>
</evidence>
<dbReference type="Proteomes" id="UP000518605">
    <property type="component" value="Unassembled WGS sequence"/>
</dbReference>
<evidence type="ECO:0008006" key="3">
    <source>
        <dbReference type="Google" id="ProtNLM"/>
    </source>
</evidence>
<evidence type="ECO:0000313" key="2">
    <source>
        <dbReference type="Proteomes" id="UP000518605"/>
    </source>
</evidence>
<protein>
    <recommendedName>
        <fullName evidence="3">UDP-glucuronosyltransferase</fullName>
    </recommendedName>
</protein>
<accession>A0A7W5GC84</accession>
<keyword evidence="2" id="KW-1185">Reference proteome</keyword>
<dbReference type="RefSeq" id="WP_183567201.1">
    <property type="nucleotide sequence ID" value="NZ_CBCSLB010000014.1"/>
</dbReference>
<organism evidence="1 2">
    <name type="scientific">Paenibacillus endophyticus</name>
    <dbReference type="NCBI Taxonomy" id="1294268"/>
    <lineage>
        <taxon>Bacteria</taxon>
        <taxon>Bacillati</taxon>
        <taxon>Bacillota</taxon>
        <taxon>Bacilli</taxon>
        <taxon>Bacillales</taxon>
        <taxon>Paenibacillaceae</taxon>
        <taxon>Paenibacillus</taxon>
    </lineage>
</organism>
<comment type="caution">
    <text evidence="1">The sequence shown here is derived from an EMBL/GenBank/DDBJ whole genome shotgun (WGS) entry which is preliminary data.</text>
</comment>